<dbReference type="Gene3D" id="3.30.470.20">
    <property type="entry name" value="ATP-grasp fold, B domain"/>
    <property type="match status" value="1"/>
</dbReference>
<dbReference type="PANTHER" id="PTHR43585:SF2">
    <property type="entry name" value="ATP-GRASP ENZYME FSQD"/>
    <property type="match status" value="1"/>
</dbReference>
<dbReference type="EMBL" id="BAAASL010000002">
    <property type="protein sequence ID" value="GAA2709104.1"/>
    <property type="molecule type" value="Genomic_DNA"/>
</dbReference>
<keyword evidence="2 4" id="KW-0547">Nucleotide-binding</keyword>
<proteinExistence type="predicted"/>
<gene>
    <name evidence="6" type="ORF">GCM10010315_06650</name>
</gene>
<dbReference type="InterPro" id="IPR052032">
    <property type="entry name" value="ATP-dep_AA_Ligase"/>
</dbReference>
<feature type="domain" description="ATP-grasp" evidence="5">
    <location>
        <begin position="124"/>
        <end position="325"/>
    </location>
</feature>
<evidence type="ECO:0000256" key="4">
    <source>
        <dbReference type="PROSITE-ProRule" id="PRU00409"/>
    </source>
</evidence>
<evidence type="ECO:0000313" key="6">
    <source>
        <dbReference type="EMBL" id="GAA2709104.1"/>
    </source>
</evidence>
<keyword evidence="3 4" id="KW-0067">ATP-binding</keyword>
<dbReference type="SUPFAM" id="SSF56059">
    <property type="entry name" value="Glutathione synthetase ATP-binding domain-like"/>
    <property type="match status" value="1"/>
</dbReference>
<dbReference type="NCBIfam" id="NF005543">
    <property type="entry name" value="PRK07206.1"/>
    <property type="match status" value="1"/>
</dbReference>
<dbReference type="Pfam" id="PF13535">
    <property type="entry name" value="ATP-grasp_4"/>
    <property type="match status" value="1"/>
</dbReference>
<sequence length="431" mass="46702">MTAPDHHAGWGQGPCVVVDPYSSGALFAEALARHGIPAVAVLTGPRPPEAYASSFRPQDFPDTVVYEGDLEAVVAQLAGRAPRAVVAGCESGVELAERLAPLLVPGRCNVPHLAEARRDKSRMAEAVAAAGLPVIPQICTADAREVQEWLEKERLQGADLVLKPPKSASTDGVIKLPGGADWRVVFERQLGRVNQFGEVDDRLIVQKFVTGTEYVVDTFSHDGRHSLVDVCAYRKVDNGPHMAVYDTMRWLPPDDAAVAGLTEYVFGVLDAVGMRVGAAHVEVMGTAEGPVLIELGARPHGGGQPRFNRNATGDSQIDRTVRWLAGDEPPRGYALRAHQMCVFHMARRAGTVRSTAPLEAIRTLPSHHFSVLNVSDGDRVSLTKDLVDSLNFGFVILSHPEEEQLLEDYATVRALEERLVIEEEPSTRSPS</sequence>
<dbReference type="InterPro" id="IPR011761">
    <property type="entry name" value="ATP-grasp"/>
</dbReference>
<keyword evidence="1" id="KW-0436">Ligase</keyword>
<evidence type="ECO:0000313" key="7">
    <source>
        <dbReference type="Proteomes" id="UP001500886"/>
    </source>
</evidence>
<dbReference type="PANTHER" id="PTHR43585">
    <property type="entry name" value="FUMIPYRROLE BIOSYNTHESIS PROTEIN C"/>
    <property type="match status" value="1"/>
</dbReference>
<dbReference type="PROSITE" id="PS50975">
    <property type="entry name" value="ATP_GRASP"/>
    <property type="match status" value="1"/>
</dbReference>
<comment type="caution">
    <text evidence="6">The sequence shown here is derived from an EMBL/GenBank/DDBJ whole genome shotgun (WGS) entry which is preliminary data.</text>
</comment>
<evidence type="ECO:0000256" key="3">
    <source>
        <dbReference type="ARBA" id="ARBA00022840"/>
    </source>
</evidence>
<accession>A0ABP6G087</accession>
<organism evidence="6 7">
    <name type="scientific">Streptomyces luteosporeus</name>
    <dbReference type="NCBI Taxonomy" id="173856"/>
    <lineage>
        <taxon>Bacteria</taxon>
        <taxon>Bacillati</taxon>
        <taxon>Actinomycetota</taxon>
        <taxon>Actinomycetes</taxon>
        <taxon>Kitasatosporales</taxon>
        <taxon>Streptomycetaceae</taxon>
        <taxon>Streptomyces</taxon>
    </lineage>
</organism>
<evidence type="ECO:0000259" key="5">
    <source>
        <dbReference type="PROSITE" id="PS50975"/>
    </source>
</evidence>
<keyword evidence="7" id="KW-1185">Reference proteome</keyword>
<evidence type="ECO:0000256" key="1">
    <source>
        <dbReference type="ARBA" id="ARBA00022598"/>
    </source>
</evidence>
<name>A0ABP6G087_9ACTN</name>
<dbReference type="Proteomes" id="UP001500886">
    <property type="component" value="Unassembled WGS sequence"/>
</dbReference>
<evidence type="ECO:0000256" key="2">
    <source>
        <dbReference type="ARBA" id="ARBA00022741"/>
    </source>
</evidence>
<protein>
    <submittedName>
        <fullName evidence="6">ATP-grasp domain-containing protein</fullName>
    </submittedName>
</protein>
<reference evidence="7" key="1">
    <citation type="journal article" date="2019" name="Int. J. Syst. Evol. Microbiol.">
        <title>The Global Catalogue of Microorganisms (GCM) 10K type strain sequencing project: providing services to taxonomists for standard genome sequencing and annotation.</title>
        <authorList>
            <consortium name="The Broad Institute Genomics Platform"/>
            <consortium name="The Broad Institute Genome Sequencing Center for Infectious Disease"/>
            <person name="Wu L."/>
            <person name="Ma J."/>
        </authorList>
    </citation>
    <scope>NUCLEOTIDE SEQUENCE [LARGE SCALE GENOMIC DNA]</scope>
    <source>
        <strain evidence="7">JCM 4542</strain>
    </source>
</reference>
<dbReference type="RefSeq" id="WP_344433118.1">
    <property type="nucleotide sequence ID" value="NZ_BAAASL010000002.1"/>
</dbReference>